<dbReference type="SMART" id="SM00327">
    <property type="entry name" value="VWA"/>
    <property type="match status" value="1"/>
</dbReference>
<feature type="signal peptide" evidence="2">
    <location>
        <begin position="1"/>
        <end position="26"/>
    </location>
</feature>
<evidence type="ECO:0000313" key="5">
    <source>
        <dbReference type="Proteomes" id="UP000605897"/>
    </source>
</evidence>
<dbReference type="RefSeq" id="WP_191245198.1">
    <property type="nucleotide sequence ID" value="NZ_BNAU01000003.1"/>
</dbReference>
<feature type="domain" description="VWFA" evidence="3">
    <location>
        <begin position="33"/>
        <end position="219"/>
    </location>
</feature>
<keyword evidence="1" id="KW-0812">Transmembrane</keyword>
<dbReference type="InterPro" id="IPR002035">
    <property type="entry name" value="VWF_A"/>
</dbReference>
<comment type="caution">
    <text evidence="4">The sequence shown here is derived from an EMBL/GenBank/DDBJ whole genome shotgun (WGS) entry which is preliminary data.</text>
</comment>
<gene>
    <name evidence="4" type="ORF">GCM10017786_30100</name>
</gene>
<name>A0ABQ3IVF7_9PSEU</name>
<dbReference type="InterPro" id="IPR051266">
    <property type="entry name" value="CLCR"/>
</dbReference>
<sequence>MFRLSKLLPVAAAGLLALGLAAPAQAQEPAYAPTMLVLDGSGSMKQADPTSGTRMDAAKTAMRRFIGSAPAEAQVGLTVYGTRTGSADAEKPQGCQDVQVLSPPRTIDKPALTAAVDSIQPSGYTPIGTALRTAAAALPDTGPRAIVLVSDGEDTCAPPDPCEVARELTAHGATVVVHAVGFAVDARSRQQLTCIAQVTGGTYTDAPDGKTLERILPRVSATALRTYEPAGTPITGAATWDNAPVAAPGQHLDTIGQKETRYYAVDVPDGGTAHFSGTVSFPRADGVSRTEDFNTLQLRVYGAGGKDCHVFETEQATMSSDGVALTVARTLDGDDGSCAGGGRYYFALTWDRVSAGVPERLPVELLTVVEPPVTDGGTRAVLPKVAFTEPTTTRPATGGGSFNVAATLTGSGRYTDTLQRGEYVFYRVKLDWGQGLAYRVHFGQAGGTGVDNVSNIATTLYNPYRAEIDSDTTVFTGRPGVLPSNEEALATAPVRYYNRDADSSSVRTQAVAGWYYIAVKLGATFQDGDDVPVPVTLDLTVGGQPEDGPSYARTAATPVQKAPVLATAVEQPETWPIWLGGGAGAVVLAGVITLLVRNRA</sequence>
<dbReference type="InterPro" id="IPR036465">
    <property type="entry name" value="vWFA_dom_sf"/>
</dbReference>
<keyword evidence="2" id="KW-0732">Signal</keyword>
<dbReference type="PANTHER" id="PTHR10579">
    <property type="entry name" value="CALCIUM-ACTIVATED CHLORIDE CHANNEL REGULATOR"/>
    <property type="match status" value="1"/>
</dbReference>
<protein>
    <recommendedName>
        <fullName evidence="3">VWFA domain-containing protein</fullName>
    </recommendedName>
</protein>
<dbReference type="Proteomes" id="UP000605897">
    <property type="component" value="Unassembled WGS sequence"/>
</dbReference>
<proteinExistence type="predicted"/>
<dbReference type="Gene3D" id="3.40.50.410">
    <property type="entry name" value="von Willebrand factor, type A domain"/>
    <property type="match status" value="1"/>
</dbReference>
<reference evidence="5" key="1">
    <citation type="journal article" date="2019" name="Int. J. Syst. Evol. Microbiol.">
        <title>The Global Catalogue of Microorganisms (GCM) 10K type strain sequencing project: providing services to taxonomists for standard genome sequencing and annotation.</title>
        <authorList>
            <consortium name="The Broad Institute Genomics Platform"/>
            <consortium name="The Broad Institute Genome Sequencing Center for Infectious Disease"/>
            <person name="Wu L."/>
            <person name="Ma J."/>
        </authorList>
    </citation>
    <scope>NUCLEOTIDE SEQUENCE [LARGE SCALE GENOMIC DNA]</scope>
    <source>
        <strain evidence="5">CGMCC 4.7677</strain>
    </source>
</reference>
<keyword evidence="5" id="KW-1185">Reference proteome</keyword>
<evidence type="ECO:0000256" key="1">
    <source>
        <dbReference type="SAM" id="Phobius"/>
    </source>
</evidence>
<dbReference type="SUPFAM" id="SSF53300">
    <property type="entry name" value="vWA-like"/>
    <property type="match status" value="1"/>
</dbReference>
<feature type="transmembrane region" description="Helical" evidence="1">
    <location>
        <begin position="575"/>
        <end position="596"/>
    </location>
</feature>
<keyword evidence="1" id="KW-1133">Transmembrane helix</keyword>
<dbReference type="Pfam" id="PF13519">
    <property type="entry name" value="VWA_2"/>
    <property type="match status" value="1"/>
</dbReference>
<evidence type="ECO:0000313" key="4">
    <source>
        <dbReference type="EMBL" id="GHE95631.1"/>
    </source>
</evidence>
<accession>A0ABQ3IVF7</accession>
<dbReference type="PANTHER" id="PTHR10579:SF43">
    <property type="entry name" value="ZINC FINGER (C3HC4-TYPE RING FINGER) FAMILY PROTEIN"/>
    <property type="match status" value="1"/>
</dbReference>
<evidence type="ECO:0000256" key="2">
    <source>
        <dbReference type="SAM" id="SignalP"/>
    </source>
</evidence>
<feature type="chain" id="PRO_5046652452" description="VWFA domain-containing protein" evidence="2">
    <location>
        <begin position="27"/>
        <end position="600"/>
    </location>
</feature>
<organism evidence="4 5">
    <name type="scientific">Amycolatopsis deserti</name>
    <dbReference type="NCBI Taxonomy" id="185696"/>
    <lineage>
        <taxon>Bacteria</taxon>
        <taxon>Bacillati</taxon>
        <taxon>Actinomycetota</taxon>
        <taxon>Actinomycetes</taxon>
        <taxon>Pseudonocardiales</taxon>
        <taxon>Pseudonocardiaceae</taxon>
        <taxon>Amycolatopsis</taxon>
    </lineage>
</organism>
<evidence type="ECO:0000259" key="3">
    <source>
        <dbReference type="PROSITE" id="PS50234"/>
    </source>
</evidence>
<keyword evidence="1" id="KW-0472">Membrane</keyword>
<dbReference type="PROSITE" id="PS50234">
    <property type="entry name" value="VWFA"/>
    <property type="match status" value="1"/>
</dbReference>
<dbReference type="EMBL" id="BNAU01000003">
    <property type="protein sequence ID" value="GHE95631.1"/>
    <property type="molecule type" value="Genomic_DNA"/>
</dbReference>